<feature type="transmembrane region" description="Helical" evidence="2">
    <location>
        <begin position="92"/>
        <end position="117"/>
    </location>
</feature>
<name>A0A8B7YDZ7_ACAPL</name>
<protein>
    <submittedName>
        <fullName evidence="5">Cysteine and tyrosine-rich protein 1-like isoform X1</fullName>
    </submittedName>
</protein>
<organism evidence="4 5">
    <name type="scientific">Acanthaster planci</name>
    <name type="common">Crown-of-thorns starfish</name>
    <dbReference type="NCBI Taxonomy" id="133434"/>
    <lineage>
        <taxon>Eukaryota</taxon>
        <taxon>Metazoa</taxon>
        <taxon>Echinodermata</taxon>
        <taxon>Eleutherozoa</taxon>
        <taxon>Asterozoa</taxon>
        <taxon>Asteroidea</taxon>
        <taxon>Valvatacea</taxon>
        <taxon>Valvatida</taxon>
        <taxon>Acanthasteridae</taxon>
        <taxon>Acanthaster</taxon>
    </lineage>
</organism>
<dbReference type="AlphaFoldDB" id="A0A8B7YDZ7"/>
<feature type="signal peptide" evidence="3">
    <location>
        <begin position="1"/>
        <end position="34"/>
    </location>
</feature>
<evidence type="ECO:0000256" key="1">
    <source>
        <dbReference type="SAM" id="MobiDB-lite"/>
    </source>
</evidence>
<feature type="region of interest" description="Disordered" evidence="1">
    <location>
        <begin position="138"/>
        <end position="208"/>
    </location>
</feature>
<keyword evidence="2" id="KW-1133">Transmembrane helix</keyword>
<keyword evidence="2" id="KW-0812">Transmembrane</keyword>
<keyword evidence="2" id="KW-0472">Membrane</keyword>
<feature type="chain" id="PRO_5034646780" evidence="3">
    <location>
        <begin position="35"/>
        <end position="208"/>
    </location>
</feature>
<dbReference type="KEGG" id="aplc:110979272"/>
<evidence type="ECO:0000313" key="5">
    <source>
        <dbReference type="RefSeq" id="XP_022090615.1"/>
    </source>
</evidence>
<dbReference type="Proteomes" id="UP000694845">
    <property type="component" value="Unplaced"/>
</dbReference>
<evidence type="ECO:0000313" key="4">
    <source>
        <dbReference type="Proteomes" id="UP000694845"/>
    </source>
</evidence>
<sequence>MNFTRAKYTTATNMAARASLYCGLLLSVCGLSFGGCPSYVDSTGEYVPPFDCPQYIWENADETYCCRSDSGTYNFCCDESLYKWYTNSHWSIGYTFAIMTGVLLMLSAFCFIVRLLVIRSRRSRQEPVMYVASQRSDNPTANIARPPPPYPLSTEHATMSPSLSPSVDGTAASPPIYGGPSVDPPPPYPGYNSNPFGATNEKPYDVTY</sequence>
<gene>
    <name evidence="5" type="primary">LOC110979272</name>
</gene>
<dbReference type="OMA" id="IWENADE"/>
<dbReference type="RefSeq" id="XP_022090615.1">
    <property type="nucleotide sequence ID" value="XM_022234923.1"/>
</dbReference>
<proteinExistence type="predicted"/>
<keyword evidence="4" id="KW-1185">Reference proteome</keyword>
<dbReference type="GeneID" id="110979272"/>
<feature type="compositionally biased region" description="Polar residues" evidence="1">
    <location>
        <begin position="155"/>
        <end position="167"/>
    </location>
</feature>
<evidence type="ECO:0000256" key="3">
    <source>
        <dbReference type="SAM" id="SignalP"/>
    </source>
</evidence>
<reference evidence="5" key="1">
    <citation type="submission" date="2025-08" db="UniProtKB">
        <authorList>
            <consortium name="RefSeq"/>
        </authorList>
    </citation>
    <scope>IDENTIFICATION</scope>
</reference>
<accession>A0A8B7YDZ7</accession>
<keyword evidence="3" id="KW-0732">Signal</keyword>
<evidence type="ECO:0000256" key="2">
    <source>
        <dbReference type="SAM" id="Phobius"/>
    </source>
</evidence>